<evidence type="ECO:0000256" key="11">
    <source>
        <dbReference type="ARBA" id="ARBA00034923"/>
    </source>
</evidence>
<dbReference type="GO" id="GO:0016787">
    <property type="term" value="F:hydrolase activity"/>
    <property type="evidence" value="ECO:0007669"/>
    <property type="project" value="UniProtKB-UniRule"/>
</dbReference>
<feature type="region of interest" description="Disordered" evidence="14">
    <location>
        <begin position="1"/>
        <end position="35"/>
    </location>
</feature>
<keyword evidence="5 13" id="KW-0067">ATP-binding</keyword>
<evidence type="ECO:0000256" key="1">
    <source>
        <dbReference type="ARBA" id="ARBA00009922"/>
    </source>
</evidence>
<evidence type="ECO:0000256" key="2">
    <source>
        <dbReference type="ARBA" id="ARBA00022741"/>
    </source>
</evidence>
<evidence type="ECO:0000256" key="3">
    <source>
        <dbReference type="ARBA" id="ARBA00022801"/>
    </source>
</evidence>
<dbReference type="CDD" id="cd17932">
    <property type="entry name" value="DEXQc_UvrD"/>
    <property type="match status" value="1"/>
</dbReference>
<dbReference type="CDD" id="cd18807">
    <property type="entry name" value="SF1_C_UvrD"/>
    <property type="match status" value="1"/>
</dbReference>
<evidence type="ECO:0000256" key="10">
    <source>
        <dbReference type="ARBA" id="ARBA00034808"/>
    </source>
</evidence>
<evidence type="ECO:0000256" key="9">
    <source>
        <dbReference type="ARBA" id="ARBA00034617"/>
    </source>
</evidence>
<evidence type="ECO:0000256" key="13">
    <source>
        <dbReference type="PROSITE-ProRule" id="PRU00560"/>
    </source>
</evidence>
<gene>
    <name evidence="17" type="ORF">F6X38_03745</name>
</gene>
<evidence type="ECO:0000259" key="16">
    <source>
        <dbReference type="PROSITE" id="PS51217"/>
    </source>
</evidence>
<evidence type="ECO:0000313" key="18">
    <source>
        <dbReference type="Proteomes" id="UP000432089"/>
    </source>
</evidence>
<comment type="similarity">
    <text evidence="1">Belongs to the helicase family. UvrD subfamily.</text>
</comment>
<comment type="caution">
    <text evidence="17">The sequence shown here is derived from an EMBL/GenBank/DDBJ whole genome shotgun (WGS) entry which is preliminary data.</text>
</comment>
<feature type="binding site" evidence="13">
    <location>
        <begin position="65"/>
        <end position="72"/>
    </location>
    <ligand>
        <name>ATP</name>
        <dbReference type="ChEBI" id="CHEBI:30616"/>
    </ligand>
</feature>
<comment type="catalytic activity">
    <reaction evidence="12">
        <text>ATP + H2O = ADP + phosphate + H(+)</text>
        <dbReference type="Rhea" id="RHEA:13065"/>
        <dbReference type="ChEBI" id="CHEBI:15377"/>
        <dbReference type="ChEBI" id="CHEBI:15378"/>
        <dbReference type="ChEBI" id="CHEBI:30616"/>
        <dbReference type="ChEBI" id="CHEBI:43474"/>
        <dbReference type="ChEBI" id="CHEBI:456216"/>
        <dbReference type="EC" id="5.6.2.4"/>
    </reaction>
</comment>
<keyword evidence="7" id="KW-0413">Isomerase</keyword>
<keyword evidence="3 13" id="KW-0378">Hydrolase</keyword>
<evidence type="ECO:0000256" key="8">
    <source>
        <dbReference type="ARBA" id="ARBA00025289"/>
    </source>
</evidence>
<keyword evidence="18" id="KW-1185">Reference proteome</keyword>
<dbReference type="RefSeq" id="WP_150968197.1">
    <property type="nucleotide sequence ID" value="NZ_VZDO01000002.1"/>
</dbReference>
<dbReference type="FunFam" id="1.10.486.10:FF:000003">
    <property type="entry name" value="ATP-dependent DNA helicase"/>
    <property type="match status" value="1"/>
</dbReference>
<keyword evidence="4 13" id="KW-0347">Helicase</keyword>
<dbReference type="EC" id="5.6.2.4" evidence="10"/>
<dbReference type="GO" id="GO:0005829">
    <property type="term" value="C:cytosol"/>
    <property type="evidence" value="ECO:0007669"/>
    <property type="project" value="TreeGrafter"/>
</dbReference>
<evidence type="ECO:0000259" key="15">
    <source>
        <dbReference type="PROSITE" id="PS51198"/>
    </source>
</evidence>
<dbReference type="PROSITE" id="PS51217">
    <property type="entry name" value="UVRD_HELICASE_CTER"/>
    <property type="match status" value="1"/>
</dbReference>
<dbReference type="Pfam" id="PF13361">
    <property type="entry name" value="UvrD_C"/>
    <property type="match status" value="1"/>
</dbReference>
<dbReference type="GO" id="GO:0043138">
    <property type="term" value="F:3'-5' DNA helicase activity"/>
    <property type="evidence" value="ECO:0007669"/>
    <property type="project" value="UniProtKB-EC"/>
</dbReference>
<proteinExistence type="inferred from homology"/>
<dbReference type="GO" id="GO:0000725">
    <property type="term" value="P:recombinational repair"/>
    <property type="evidence" value="ECO:0007669"/>
    <property type="project" value="TreeGrafter"/>
</dbReference>
<sequence length="905" mass="100206">MTGPDDSPRPPAGASERRGGGIAARALAARGGPPARSVEAGYLTGLNPEQRQAVETTEGPVLVLAGAGTGKTRVLTTRIAHILASRLAYPSQILAVTFTNKAAREMKTRIGLFVGGEVEGMPWLGTFHSIGVKMLRRHAELVGLKSNFTILDTDDQIRLIKQLIQAEGLDDKRWPARAFAQMIDGWKNKGLTPKDIPEGDARAFANGKGRELYAAYQARLTSLNAADFGDLLMHPIAIFRAHPDVLADYHNRFRYILVDEYQDTNVAQYLWLRLLAQRSRRTGDDMEEPINVCCVGDDDQSIYGWRGAEVDNILRFERDFPGATVIRLERNYRSTAHILGAASHLIAHNEDRLGKTLFTDAGIDPEHEKVEVNAAWDSEEEARAVGEEIEQLQRKGAKLNDMAILVRASFQMREFEDRFVTLGLNYRVVGGPRFYERQEIRDALAYFRCVAQPADDLAFERIVNVPKRGLGDSTVRLLHDHARENGIPLMAAAADLATTEELKAKPRRTLDDLTRNFARWSSLLPTTKHTDLAEMILEESGYTEMWQNDRSAEAPGRLDNLKELIRSMDLYESLPGFLEHVALVMDAEQNVDLDAVSIMTLHSAKGLEFETVFLPGWEEGLFPHQRSLDEGGRSGLEEERRLAYVGITRAKRRAKLWFVSNRRIHGLWQSTIPSRFLDELPEDHVEVKEASNSYGGYGRGGMGGYGASRWDADAFSTTSYQTPGWRRAQAARAGQTAPDTAWGSRSGHKERSINYGESGASGPDVRRSSRDEEIAAKADRYARESEAKATGRPAEGPANGFAGRMERSGRNVYEPSSGNGRGSNRPPSRGLGFNAAARDGGPREIEGTLVAKSVATEESRFKVGDRVFHMKFGNGSVAAVEGNKLTIDFDRAGQKRVLEGFVQVV</sequence>
<dbReference type="GO" id="GO:0005524">
    <property type="term" value="F:ATP binding"/>
    <property type="evidence" value="ECO:0007669"/>
    <property type="project" value="UniProtKB-UniRule"/>
</dbReference>
<protein>
    <recommendedName>
        <fullName evidence="10">DNA 3'-5' helicase</fullName>
        <ecNumber evidence="10">5.6.2.4</ecNumber>
    </recommendedName>
    <alternativeName>
        <fullName evidence="11">DNA 3'-5' helicase II</fullName>
    </alternativeName>
</protein>
<dbReference type="GO" id="GO:0033202">
    <property type="term" value="C:DNA helicase complex"/>
    <property type="evidence" value="ECO:0007669"/>
    <property type="project" value="TreeGrafter"/>
</dbReference>
<feature type="compositionally biased region" description="Low complexity" evidence="14">
    <location>
        <begin position="23"/>
        <end position="35"/>
    </location>
</feature>
<feature type="compositionally biased region" description="Basic and acidic residues" evidence="14">
    <location>
        <begin position="764"/>
        <end position="789"/>
    </location>
</feature>
<evidence type="ECO:0000256" key="5">
    <source>
        <dbReference type="ARBA" id="ARBA00022840"/>
    </source>
</evidence>
<dbReference type="InterPro" id="IPR027417">
    <property type="entry name" value="P-loop_NTPase"/>
</dbReference>
<dbReference type="Proteomes" id="UP000432089">
    <property type="component" value="Unassembled WGS sequence"/>
</dbReference>
<dbReference type="Gene3D" id="1.10.486.10">
    <property type="entry name" value="PCRA, domain 4"/>
    <property type="match status" value="1"/>
</dbReference>
<reference evidence="17 18" key="1">
    <citation type="submission" date="2019-09" db="EMBL/GenBank/DDBJ databases">
        <title>YIM 132180 draft genome.</title>
        <authorList>
            <person name="Zhang K."/>
        </authorList>
    </citation>
    <scope>NUCLEOTIDE SEQUENCE [LARGE SCALE GENOMIC DNA]</scope>
    <source>
        <strain evidence="17 18">YIM 132180</strain>
    </source>
</reference>
<dbReference type="PANTHER" id="PTHR11070">
    <property type="entry name" value="UVRD / RECB / PCRA DNA HELICASE FAMILY MEMBER"/>
    <property type="match status" value="1"/>
</dbReference>
<feature type="domain" description="UvrD-like helicase C-terminal" evidence="16">
    <location>
        <begin position="336"/>
        <end position="606"/>
    </location>
</feature>
<feature type="region of interest" description="Disordered" evidence="14">
    <location>
        <begin position="726"/>
        <end position="840"/>
    </location>
</feature>
<evidence type="ECO:0000313" key="17">
    <source>
        <dbReference type="EMBL" id="KAB0681937.1"/>
    </source>
</evidence>
<keyword evidence="6" id="KW-0238">DNA-binding</keyword>
<dbReference type="EMBL" id="VZDO01000002">
    <property type="protein sequence ID" value="KAB0681937.1"/>
    <property type="molecule type" value="Genomic_DNA"/>
</dbReference>
<feature type="domain" description="UvrD-like helicase ATP-binding" evidence="15">
    <location>
        <begin position="44"/>
        <end position="335"/>
    </location>
</feature>
<dbReference type="Gene3D" id="3.40.50.300">
    <property type="entry name" value="P-loop containing nucleotide triphosphate hydrolases"/>
    <property type="match status" value="2"/>
</dbReference>
<evidence type="ECO:0000256" key="6">
    <source>
        <dbReference type="ARBA" id="ARBA00023125"/>
    </source>
</evidence>
<evidence type="ECO:0000256" key="7">
    <source>
        <dbReference type="ARBA" id="ARBA00023235"/>
    </source>
</evidence>
<dbReference type="AlphaFoldDB" id="A0A7V7PSC4"/>
<dbReference type="PANTHER" id="PTHR11070:SF2">
    <property type="entry name" value="ATP-DEPENDENT DNA HELICASE SRS2"/>
    <property type="match status" value="1"/>
</dbReference>
<organism evidence="17 18">
    <name type="scientific">Plantimonas leprariae</name>
    <dbReference type="NCBI Taxonomy" id="2615207"/>
    <lineage>
        <taxon>Bacteria</taxon>
        <taxon>Pseudomonadati</taxon>
        <taxon>Pseudomonadota</taxon>
        <taxon>Alphaproteobacteria</taxon>
        <taxon>Hyphomicrobiales</taxon>
        <taxon>Aurantimonadaceae</taxon>
        <taxon>Plantimonas</taxon>
    </lineage>
</organism>
<evidence type="ECO:0000256" key="12">
    <source>
        <dbReference type="ARBA" id="ARBA00048988"/>
    </source>
</evidence>
<dbReference type="PROSITE" id="PS51198">
    <property type="entry name" value="UVRD_HELICASE_ATP_BIND"/>
    <property type="match status" value="1"/>
</dbReference>
<dbReference type="SUPFAM" id="SSF52540">
    <property type="entry name" value="P-loop containing nucleoside triphosphate hydrolases"/>
    <property type="match status" value="1"/>
</dbReference>
<accession>A0A7V7PSC4</accession>
<evidence type="ECO:0000256" key="4">
    <source>
        <dbReference type="ARBA" id="ARBA00022806"/>
    </source>
</evidence>
<dbReference type="FunFam" id="3.40.50.300:FF:001890">
    <property type="entry name" value="DNA helicase"/>
    <property type="match status" value="1"/>
</dbReference>
<name>A0A7V7PSC4_9HYPH</name>
<dbReference type="InterPro" id="IPR000212">
    <property type="entry name" value="DNA_helicase_UvrD/REP"/>
</dbReference>
<keyword evidence="2 13" id="KW-0547">Nucleotide-binding</keyword>
<dbReference type="InterPro" id="IPR014016">
    <property type="entry name" value="UvrD-like_ATP-bd"/>
</dbReference>
<evidence type="ECO:0000256" key="14">
    <source>
        <dbReference type="SAM" id="MobiDB-lite"/>
    </source>
</evidence>
<dbReference type="Pfam" id="PF00580">
    <property type="entry name" value="UvrD-helicase"/>
    <property type="match status" value="1"/>
</dbReference>
<comment type="function">
    <text evidence="8">Has both ATPase and helicase activities. Unwinds DNA duplexes with 3' to 5' polarity with respect to the bound strand and initiates unwinding most effectively when a single-stranded region is present. Involved in the post-incision events of nucleotide excision repair and methyl-directed mismatch repair.</text>
</comment>
<comment type="catalytic activity">
    <reaction evidence="9">
        <text>Couples ATP hydrolysis with the unwinding of duplex DNA by translocating in the 3'-5' direction.</text>
        <dbReference type="EC" id="5.6.2.4"/>
    </reaction>
</comment>
<dbReference type="InterPro" id="IPR014017">
    <property type="entry name" value="DNA_helicase_UvrD-like_C"/>
</dbReference>
<dbReference type="Gene3D" id="1.10.10.160">
    <property type="match status" value="1"/>
</dbReference>
<dbReference type="GO" id="GO:0003677">
    <property type="term" value="F:DNA binding"/>
    <property type="evidence" value="ECO:0007669"/>
    <property type="project" value="UniProtKB-KW"/>
</dbReference>
<dbReference type="InterPro" id="IPR013986">
    <property type="entry name" value="DExx_box_DNA_helicase_dom_sf"/>
</dbReference>